<feature type="compositionally biased region" description="Basic and acidic residues" evidence="1">
    <location>
        <begin position="67"/>
        <end position="81"/>
    </location>
</feature>
<dbReference type="VEuPathDB" id="FungiDB:CHGG_06277"/>
<feature type="compositionally biased region" description="Low complexity" evidence="1">
    <location>
        <begin position="174"/>
        <end position="187"/>
    </location>
</feature>
<dbReference type="Proteomes" id="UP000001056">
    <property type="component" value="Unassembled WGS sequence"/>
</dbReference>
<evidence type="ECO:0000313" key="3">
    <source>
        <dbReference type="Proteomes" id="UP000001056"/>
    </source>
</evidence>
<dbReference type="HOGENOM" id="CLU_073159_0_0_1"/>
<dbReference type="OMA" id="HYTTTPR"/>
<dbReference type="GeneID" id="4391065"/>
<feature type="region of interest" description="Disordered" evidence="1">
    <location>
        <begin position="163"/>
        <end position="221"/>
    </location>
</feature>
<keyword evidence="3" id="KW-1185">Reference proteome</keyword>
<evidence type="ECO:0000313" key="2">
    <source>
        <dbReference type="EMBL" id="EAQ89658.1"/>
    </source>
</evidence>
<feature type="compositionally biased region" description="Polar residues" evidence="1">
    <location>
        <begin position="54"/>
        <end position="66"/>
    </location>
</feature>
<proteinExistence type="predicted"/>
<feature type="compositionally biased region" description="Basic residues" evidence="1">
    <location>
        <begin position="114"/>
        <end position="124"/>
    </location>
</feature>
<feature type="compositionally biased region" description="Basic residues" evidence="1">
    <location>
        <begin position="10"/>
        <end position="31"/>
    </location>
</feature>
<feature type="region of interest" description="Disordered" evidence="1">
    <location>
        <begin position="1"/>
        <end position="132"/>
    </location>
</feature>
<dbReference type="RefSeq" id="XP_001222372.1">
    <property type="nucleotide sequence ID" value="XM_001222371.1"/>
</dbReference>
<protein>
    <submittedName>
        <fullName evidence="2">Uncharacterized protein</fullName>
    </submittedName>
</protein>
<organism evidence="2 3">
    <name type="scientific">Chaetomium globosum (strain ATCC 6205 / CBS 148.51 / DSM 1962 / NBRC 6347 / NRRL 1970)</name>
    <name type="common">Soil fungus</name>
    <dbReference type="NCBI Taxonomy" id="306901"/>
    <lineage>
        <taxon>Eukaryota</taxon>
        <taxon>Fungi</taxon>
        <taxon>Dikarya</taxon>
        <taxon>Ascomycota</taxon>
        <taxon>Pezizomycotina</taxon>
        <taxon>Sordariomycetes</taxon>
        <taxon>Sordariomycetidae</taxon>
        <taxon>Sordariales</taxon>
        <taxon>Chaetomiaceae</taxon>
        <taxon>Chaetomium</taxon>
    </lineage>
</organism>
<dbReference type="InParanoid" id="Q2H4Y8"/>
<dbReference type="AlphaFoldDB" id="Q2H4Y8"/>
<evidence type="ECO:0000256" key="1">
    <source>
        <dbReference type="SAM" id="MobiDB-lite"/>
    </source>
</evidence>
<dbReference type="EMBL" id="CH408031">
    <property type="protein sequence ID" value="EAQ89658.1"/>
    <property type="molecule type" value="Genomic_DNA"/>
</dbReference>
<name>Q2H4Y8_CHAGB</name>
<dbReference type="OrthoDB" id="5226162at2759"/>
<accession>Q2H4Y8</accession>
<dbReference type="eggNOG" id="ENOG502RMUM">
    <property type="taxonomic scope" value="Eukaryota"/>
</dbReference>
<reference evidence="3" key="1">
    <citation type="journal article" date="2015" name="Genome Announc.">
        <title>Draft genome sequence of the cellulolytic fungus Chaetomium globosum.</title>
        <authorList>
            <person name="Cuomo C.A."/>
            <person name="Untereiner W.A."/>
            <person name="Ma L.-J."/>
            <person name="Grabherr M."/>
            <person name="Birren B.W."/>
        </authorList>
    </citation>
    <scope>NUCLEOTIDE SEQUENCE [LARGE SCALE GENOMIC DNA]</scope>
    <source>
        <strain evidence="3">ATCC 6205 / CBS 148.51 / DSM 1962 / NBRC 6347 / NRRL 1970</strain>
    </source>
</reference>
<gene>
    <name evidence="2" type="ORF">CHGG_06277</name>
</gene>
<sequence>MLCDIQPSPTHHRHHSILRSFRSHKNLRSRKGSAADSLSSQEDMHHHHRHVPSDASSQGRPSLDSTSSRRTDLSIDWDPLRLHPSLTSGPSPPLQDAFSESTSRPYQPHELRHARSSQAHRRPSTSHYQPSQSTVIYGGFDFGFNNDPTPVMSKATAFAAAANNNRRRAPSPTPSDASSDSSFSMSEPSDEEVGLGLGLAPAPALRSRPRPRPSHDDGADAAESFIRRGEWKRRGIVFVNSGFELAGEDETFEI</sequence>